<evidence type="ECO:0000313" key="3">
    <source>
        <dbReference type="EMBL" id="GMT03833.1"/>
    </source>
</evidence>
<comment type="caution">
    <text evidence="3">The sequence shown here is derived from an EMBL/GenBank/DDBJ whole genome shotgun (WGS) entry which is preliminary data.</text>
</comment>
<evidence type="ECO:0000256" key="1">
    <source>
        <dbReference type="SAM" id="Phobius"/>
    </source>
</evidence>
<dbReference type="PANTHER" id="PTHR14969:SF13">
    <property type="entry name" value="AT30094P"/>
    <property type="match status" value="1"/>
</dbReference>
<feature type="domain" description="Phosphatidic acid phosphatase type 2/haloperoxidase" evidence="2">
    <location>
        <begin position="68"/>
        <end position="178"/>
    </location>
</feature>
<dbReference type="PANTHER" id="PTHR14969">
    <property type="entry name" value="SPHINGOSINE-1-PHOSPHATE PHOSPHOHYDROLASE"/>
    <property type="match status" value="1"/>
</dbReference>
<evidence type="ECO:0000313" key="4">
    <source>
        <dbReference type="Proteomes" id="UP001432027"/>
    </source>
</evidence>
<dbReference type="EMBL" id="BTSX01000006">
    <property type="protein sequence ID" value="GMT03833.1"/>
    <property type="molecule type" value="Genomic_DNA"/>
</dbReference>
<sequence>LQMSNEGDWFDTLLRVDENASRAIVLPLRVRPFLKVIEYAVHGFPWIIVSSITAVFAYSYRWNENLQYGLLVLNIGLLLDLAAVGAIKILVQRERPVENVDDQVFEAPVADRYSFPSGHTSRATMLGVLLSYFFPRLTPIGVLFPLTVAYSRVAMGRHYVSDAIGGLTLGGVLGGLILLTPMAVNRWMRKLFS</sequence>
<feature type="non-terminal residue" evidence="3">
    <location>
        <position position="1"/>
    </location>
</feature>
<dbReference type="SUPFAM" id="SSF48317">
    <property type="entry name" value="Acid phosphatase/Vanadium-dependent haloperoxidase"/>
    <property type="match status" value="1"/>
</dbReference>
<keyword evidence="1" id="KW-0812">Transmembrane</keyword>
<dbReference type="AlphaFoldDB" id="A0AAV5UBU6"/>
<feature type="transmembrane region" description="Helical" evidence="1">
    <location>
        <begin position="163"/>
        <end position="184"/>
    </location>
</feature>
<accession>A0AAV5UBU6</accession>
<keyword evidence="1" id="KW-0472">Membrane</keyword>
<proteinExistence type="predicted"/>
<protein>
    <recommendedName>
        <fullName evidence="2">Phosphatidic acid phosphatase type 2/haloperoxidase domain-containing protein</fullName>
    </recommendedName>
</protein>
<reference evidence="3" key="1">
    <citation type="submission" date="2023-10" db="EMBL/GenBank/DDBJ databases">
        <title>Genome assembly of Pristionchus species.</title>
        <authorList>
            <person name="Yoshida K."/>
            <person name="Sommer R.J."/>
        </authorList>
    </citation>
    <scope>NUCLEOTIDE SEQUENCE</scope>
    <source>
        <strain evidence="3">RS0144</strain>
    </source>
</reference>
<dbReference type="Gene3D" id="1.20.144.10">
    <property type="entry name" value="Phosphatidic acid phosphatase type 2/haloperoxidase"/>
    <property type="match status" value="1"/>
</dbReference>
<keyword evidence="1" id="KW-1133">Transmembrane helix</keyword>
<dbReference type="Pfam" id="PF01569">
    <property type="entry name" value="PAP2"/>
    <property type="match status" value="1"/>
</dbReference>
<dbReference type="GO" id="GO:0042392">
    <property type="term" value="F:sphingosine-1-phosphate phosphatase activity"/>
    <property type="evidence" value="ECO:0007669"/>
    <property type="project" value="TreeGrafter"/>
</dbReference>
<dbReference type="SMART" id="SM00014">
    <property type="entry name" value="acidPPc"/>
    <property type="match status" value="1"/>
</dbReference>
<evidence type="ECO:0000259" key="2">
    <source>
        <dbReference type="SMART" id="SM00014"/>
    </source>
</evidence>
<feature type="transmembrane region" description="Helical" evidence="1">
    <location>
        <begin position="129"/>
        <end position="151"/>
    </location>
</feature>
<dbReference type="Proteomes" id="UP001432027">
    <property type="component" value="Unassembled WGS sequence"/>
</dbReference>
<name>A0AAV5UBU6_9BILA</name>
<gene>
    <name evidence="3" type="ORF">PENTCL1PPCAC_26007</name>
</gene>
<organism evidence="3 4">
    <name type="scientific">Pristionchus entomophagus</name>
    <dbReference type="NCBI Taxonomy" id="358040"/>
    <lineage>
        <taxon>Eukaryota</taxon>
        <taxon>Metazoa</taxon>
        <taxon>Ecdysozoa</taxon>
        <taxon>Nematoda</taxon>
        <taxon>Chromadorea</taxon>
        <taxon>Rhabditida</taxon>
        <taxon>Rhabditina</taxon>
        <taxon>Diplogasteromorpha</taxon>
        <taxon>Diplogasteroidea</taxon>
        <taxon>Neodiplogasteridae</taxon>
        <taxon>Pristionchus</taxon>
    </lineage>
</organism>
<feature type="transmembrane region" description="Helical" evidence="1">
    <location>
        <begin position="66"/>
        <end position="87"/>
    </location>
</feature>
<dbReference type="InterPro" id="IPR000326">
    <property type="entry name" value="PAP2/HPO"/>
</dbReference>
<dbReference type="InterPro" id="IPR036938">
    <property type="entry name" value="PAP2/HPO_sf"/>
</dbReference>
<keyword evidence="4" id="KW-1185">Reference proteome</keyword>
<feature type="transmembrane region" description="Helical" evidence="1">
    <location>
        <begin position="39"/>
        <end position="60"/>
    </location>
</feature>